<organism evidence="1">
    <name type="scientific">Paenibacillus ihbetae</name>
    <dbReference type="NCBI Taxonomy" id="1870820"/>
    <lineage>
        <taxon>Bacteria</taxon>
        <taxon>Bacillati</taxon>
        <taxon>Bacillota</taxon>
        <taxon>Bacilli</taxon>
        <taxon>Bacillales</taxon>
        <taxon>Paenibacillaceae</taxon>
        <taxon>Paenibacillus</taxon>
    </lineage>
</organism>
<dbReference type="AlphaFoldDB" id="A0A1B2DVA7"/>
<dbReference type="EMBL" id="CP016809">
    <property type="protein sequence ID" value="ANY71660.1"/>
    <property type="molecule type" value="Genomic_DNA"/>
</dbReference>
<dbReference type="KEGG" id="pib:BBD41_03165"/>
<accession>A0A1B2DVA7</accession>
<gene>
    <name evidence="1" type="ORF">BBD41_03165</name>
</gene>
<evidence type="ECO:0000313" key="1">
    <source>
        <dbReference type="EMBL" id="ANY71660.1"/>
    </source>
</evidence>
<name>A0A1B2DVA7_9BACL</name>
<evidence type="ECO:0008006" key="2">
    <source>
        <dbReference type="Google" id="ProtNLM"/>
    </source>
</evidence>
<protein>
    <recommendedName>
        <fullName evidence="2">Head fiber protein</fullName>
    </recommendedName>
</protein>
<dbReference type="Gene3D" id="6.10.140.1630">
    <property type="match status" value="1"/>
</dbReference>
<proteinExistence type="predicted"/>
<reference evidence="1" key="1">
    <citation type="submission" date="2016-08" db="EMBL/GenBank/DDBJ databases">
        <title>Complete Genome Seqeunce of Paenibacillus sp. nov. IHBB 9852 from high altitute lake of Indian trans-Himalayas.</title>
        <authorList>
            <person name="Kiran S."/>
            <person name="Swarnkar M.K."/>
            <person name="Rana A."/>
            <person name="Tewari R."/>
            <person name="Gulati A."/>
        </authorList>
    </citation>
    <scope>NUCLEOTIDE SEQUENCE [LARGE SCALE GENOMIC DNA]</scope>
    <source>
        <strain evidence="1">IHBB 9852</strain>
    </source>
</reference>
<sequence length="210" mass="21596">MSGSSAKNFLQNGDTWVIGGEIQLVGDGVITKDGQPVVGGDGSGVDIPDGSITTAKIASKAITDDKLANPKVDVPPTLIPKMVIGTTLEGNKLGIVPYEQTPTADHLAMYQFGGQLAVADPQADNDAANKKYVDTKTYNASAINAGTFDAARIPTLPQSKITNLTTDLAAKLTASKAAAQADSTATDVDGLRADLNAVLAKLRTAGIMLT</sequence>